<feature type="transmembrane region" description="Helical" evidence="1">
    <location>
        <begin position="114"/>
        <end position="134"/>
    </location>
</feature>
<evidence type="ECO:0000256" key="1">
    <source>
        <dbReference type="SAM" id="Phobius"/>
    </source>
</evidence>
<keyword evidence="1" id="KW-0812">Transmembrane</keyword>
<feature type="transmembrane region" description="Helical" evidence="1">
    <location>
        <begin position="73"/>
        <end position="94"/>
    </location>
</feature>
<dbReference type="AlphaFoldDB" id="A0A6G6GLC7"/>
<feature type="transmembrane region" description="Helical" evidence="1">
    <location>
        <begin position="6"/>
        <end position="24"/>
    </location>
</feature>
<keyword evidence="3" id="KW-1185">Reference proteome</keyword>
<gene>
    <name evidence="2" type="ORF">G5B37_07345</name>
</gene>
<keyword evidence="1" id="KW-1133">Transmembrane helix</keyword>
<evidence type="ECO:0000313" key="3">
    <source>
        <dbReference type="Proteomes" id="UP000505306"/>
    </source>
</evidence>
<sequence length="168" mass="18921">MQNSDILLNIGRFAILVILQILLFNHINFMGYINPYPYILFILIFPFTGNKSLLIILGFFLGLCVDIFSDSGGVHAAASVFIAYLRPLLLKFSFGVSYEFNTIKLNKADVGARLTYISAAVLLHHLVLFAMEIFNTSHIMLVLKSTLFSSIFTIVVLFCITLLFSRKN</sequence>
<keyword evidence="1" id="KW-0472">Membrane</keyword>
<dbReference type="EMBL" id="CP049057">
    <property type="protein sequence ID" value="QIE59385.1"/>
    <property type="molecule type" value="Genomic_DNA"/>
</dbReference>
<evidence type="ECO:0000313" key="2">
    <source>
        <dbReference type="EMBL" id="QIE59385.1"/>
    </source>
</evidence>
<dbReference type="KEGG" id="mgel:G5B37_07345"/>
<proteinExistence type="predicted"/>
<name>A0A6G6GLC7_9FLAO</name>
<feature type="transmembrane region" description="Helical" evidence="1">
    <location>
        <begin position="36"/>
        <end position="61"/>
    </location>
</feature>
<organism evidence="2 3">
    <name type="scientific">Rasiella rasia</name>
    <dbReference type="NCBI Taxonomy" id="2744027"/>
    <lineage>
        <taxon>Bacteria</taxon>
        <taxon>Pseudomonadati</taxon>
        <taxon>Bacteroidota</taxon>
        <taxon>Flavobacteriia</taxon>
        <taxon>Flavobacteriales</taxon>
        <taxon>Flavobacteriaceae</taxon>
        <taxon>Rasiella</taxon>
    </lineage>
</organism>
<dbReference type="Proteomes" id="UP000505306">
    <property type="component" value="Chromosome"/>
</dbReference>
<protein>
    <submittedName>
        <fullName evidence="2">Rod shape-determining protein MreD</fullName>
    </submittedName>
</protein>
<feature type="transmembrane region" description="Helical" evidence="1">
    <location>
        <begin position="146"/>
        <end position="164"/>
    </location>
</feature>
<accession>A0A6G6GLC7</accession>
<reference evidence="2 3" key="1">
    <citation type="submission" date="2020-02" db="EMBL/GenBank/DDBJ databases">
        <title>Complete genome sequence of Flavobacteriaceae bacterium.</title>
        <authorList>
            <person name="Kim S.-J."/>
            <person name="Kim Y.-S."/>
            <person name="Kim K.-H."/>
        </authorList>
    </citation>
    <scope>NUCLEOTIDE SEQUENCE [LARGE SCALE GENOMIC DNA]</scope>
    <source>
        <strain evidence="2 3">RR4-40</strain>
    </source>
</reference>